<comment type="caution">
    <text evidence="1">The sequence shown here is derived from an EMBL/GenBank/DDBJ whole genome shotgun (WGS) entry which is preliminary data.</text>
</comment>
<dbReference type="EMBL" id="MU006707">
    <property type="protein sequence ID" value="KAF2630262.1"/>
    <property type="molecule type" value="Genomic_DNA"/>
</dbReference>
<protein>
    <submittedName>
        <fullName evidence="1">Uncharacterized protein</fullName>
    </submittedName>
</protein>
<evidence type="ECO:0000313" key="1">
    <source>
        <dbReference type="EMBL" id="KAF2630262.1"/>
    </source>
</evidence>
<accession>A0ACB6SAY2</accession>
<name>A0ACB6SAY2_9PLEO</name>
<gene>
    <name evidence="1" type="ORF">BU25DRAFT_408235</name>
</gene>
<proteinExistence type="predicted"/>
<sequence length="442" mass="49481">MAGPSSVAESLQPSGMPEHDLTKVEGLHSYINACVPGYESCNVQRLDGGTANHVYRMELAFGVGTIFKHATDQLASDPSHTLDASRMDFEAGFLERLLDEERLASPSDDSRPCCAMQGYARVQIKQTHTHPVAFKSYHKHRKLLNLEDGGPINLKDAYSKLSRDDIEEIGTELGTWLANFHENTDKTHVTSAMPGHSNNTTGIAVCRHSYENLPDVVVAQGHDPSVARLINEEVGSLFKSDDECVCHGDFWPGNILLRSAMSDQGPFTLTVIDWEMVRIGSSTTDVGQFAAEAFLLDSFRGEKGLHAAFMNAYAAARTSIQIDHAWLLGVAVHFAVHLAFWPARKVHWTREEDTLKITSIGTSALRMLEDIVYISPNPSSWSVFRFPETWNVKEYVEWLRKSNRRDIRKRIRSKRFGKKRKDSKLFVETEETDGNSSDEAPD</sequence>
<reference evidence="1" key="1">
    <citation type="journal article" date="2020" name="Stud. Mycol.">
        <title>101 Dothideomycetes genomes: a test case for predicting lifestyles and emergence of pathogens.</title>
        <authorList>
            <person name="Haridas S."/>
            <person name="Albert R."/>
            <person name="Binder M."/>
            <person name="Bloem J."/>
            <person name="Labutti K."/>
            <person name="Salamov A."/>
            <person name="Andreopoulos B."/>
            <person name="Baker S."/>
            <person name="Barry K."/>
            <person name="Bills G."/>
            <person name="Bluhm B."/>
            <person name="Cannon C."/>
            <person name="Castanera R."/>
            <person name="Culley D."/>
            <person name="Daum C."/>
            <person name="Ezra D."/>
            <person name="Gonzalez J."/>
            <person name="Henrissat B."/>
            <person name="Kuo A."/>
            <person name="Liang C."/>
            <person name="Lipzen A."/>
            <person name="Lutzoni F."/>
            <person name="Magnuson J."/>
            <person name="Mondo S."/>
            <person name="Nolan M."/>
            <person name="Ohm R."/>
            <person name="Pangilinan J."/>
            <person name="Park H.-J."/>
            <person name="Ramirez L."/>
            <person name="Alfaro M."/>
            <person name="Sun H."/>
            <person name="Tritt A."/>
            <person name="Yoshinaga Y."/>
            <person name="Zwiers L.-H."/>
            <person name="Turgeon B."/>
            <person name="Goodwin S."/>
            <person name="Spatafora J."/>
            <person name="Crous P."/>
            <person name="Grigoriev I."/>
        </authorList>
    </citation>
    <scope>NUCLEOTIDE SEQUENCE</scope>
    <source>
        <strain evidence="1">CBS 525.71</strain>
    </source>
</reference>
<evidence type="ECO:0000313" key="2">
    <source>
        <dbReference type="Proteomes" id="UP000799754"/>
    </source>
</evidence>
<organism evidence="1 2">
    <name type="scientific">Macroventuria anomochaeta</name>
    <dbReference type="NCBI Taxonomy" id="301207"/>
    <lineage>
        <taxon>Eukaryota</taxon>
        <taxon>Fungi</taxon>
        <taxon>Dikarya</taxon>
        <taxon>Ascomycota</taxon>
        <taxon>Pezizomycotina</taxon>
        <taxon>Dothideomycetes</taxon>
        <taxon>Pleosporomycetidae</taxon>
        <taxon>Pleosporales</taxon>
        <taxon>Pleosporineae</taxon>
        <taxon>Didymellaceae</taxon>
        <taxon>Macroventuria</taxon>
    </lineage>
</organism>
<dbReference type="Proteomes" id="UP000799754">
    <property type="component" value="Unassembled WGS sequence"/>
</dbReference>
<keyword evidence="2" id="KW-1185">Reference proteome</keyword>